<reference evidence="2" key="1">
    <citation type="submission" date="2025-08" db="UniProtKB">
        <authorList>
            <consortium name="RefSeq"/>
        </authorList>
    </citation>
    <scope>IDENTIFICATION</scope>
    <source>
        <tissue evidence="2">Whole body pupa</tissue>
    </source>
</reference>
<organism evidence="1 2">
    <name type="scientific">Glossina fuscipes</name>
    <dbReference type="NCBI Taxonomy" id="7396"/>
    <lineage>
        <taxon>Eukaryota</taxon>
        <taxon>Metazoa</taxon>
        <taxon>Ecdysozoa</taxon>
        <taxon>Arthropoda</taxon>
        <taxon>Hexapoda</taxon>
        <taxon>Insecta</taxon>
        <taxon>Pterygota</taxon>
        <taxon>Neoptera</taxon>
        <taxon>Endopterygota</taxon>
        <taxon>Diptera</taxon>
        <taxon>Brachycera</taxon>
        <taxon>Muscomorpha</taxon>
        <taxon>Hippoboscoidea</taxon>
        <taxon>Glossinidae</taxon>
        <taxon>Glossina</taxon>
    </lineage>
</organism>
<accession>A0A9C6DPQ9</accession>
<proteinExistence type="predicted"/>
<name>A0A9C6DPQ9_9MUSC</name>
<gene>
    <name evidence="2" type="primary">LOC119643004</name>
</gene>
<protein>
    <submittedName>
        <fullName evidence="2">Uncharacterized protein LOC119643004 isoform X2</fullName>
    </submittedName>
</protein>
<evidence type="ECO:0000313" key="2">
    <source>
        <dbReference type="RefSeq" id="XP_037898291.1"/>
    </source>
</evidence>
<dbReference type="RefSeq" id="XP_037898291.1">
    <property type="nucleotide sequence ID" value="XM_038042363.1"/>
</dbReference>
<sequence length="112" mass="12662">MCVEMERIGLAAHDISCDSNRYFVSLNSHLELRILCVCIKWLRTLESLNHCKNQLRVRKNKVAVNSISDKRWSHAKKLARFKASALATFHAIAVGELLSESSIGMGDHYSAF</sequence>
<dbReference type="GeneID" id="119643004"/>
<dbReference type="AlphaFoldDB" id="A0A9C6DPQ9"/>
<evidence type="ECO:0000313" key="1">
    <source>
        <dbReference type="Proteomes" id="UP000092443"/>
    </source>
</evidence>
<dbReference type="Proteomes" id="UP000092443">
    <property type="component" value="Unplaced"/>
</dbReference>
<keyword evidence="1" id="KW-1185">Reference proteome</keyword>